<evidence type="ECO:0000313" key="4">
    <source>
        <dbReference type="Proteomes" id="UP001500909"/>
    </source>
</evidence>
<dbReference type="EMBL" id="BAAABY010000009">
    <property type="protein sequence ID" value="GAA0451303.1"/>
    <property type="molecule type" value="Genomic_DNA"/>
</dbReference>
<sequence length="1407" mass="156317">MASDPRPGGTATAGIDDRLLRAAVLTVFDLTWIEPHLTDADVDDVTAFLSTACERVVDPEGKPRWRLRDDERMRVLRTAPKADLRAVVDGAAHRPDEPVQHLLEQYLHDDLPPADDLGPAELSGLLQLDRWFGSRAGIPSVSQVQSRLDHLNLLAPLERLLTRGFVGREDLLARLTSFVAQPGRSGPFLIEGVGGSGKSTVLARLIPELTERGDIVTYVNFDRAWLVDGGAWSLIDEVARQVAMQRPDRIDEAAFVRRQVQRFTSRTGWLDIASRSHQLVEGIPYPVMAELDRLLSPRRHFVIVIDTLEELARREASLAVTLAGALRELATVLPDLRVIAAGRARPKTGFEAAEVWHLTGLGDADALHLLRLLTADTAADHAAAREPLSDREPLPDREPRPGREPVPEREAVFAQIVRLLGGNPLSLQLAADVLNRTGSDPTQSIAIGEGDVQGQLYSRLLDHIRDPRVRAVAHPGLVVRRLTPDIIRRVLAVPCGIAPLSEAEAQAVFFALGSEATLCEPSMDGDGALVHRPDVRALMLPSIKRDQPATTRQIHAAAVRYYEAMAPERATPPPSGYGVTEHVARREELYHRLMLKTERAELDRRWLPSVADDLASVRDELPARSQLYLTGRIRGLRLDAAVRAQADDDEWCHAVRPAVEARIERGLFEDALRLLRERRGNDGRSLLPDLEIEALERLGLVTEALHLAERARAHASSLGHDHHIRLMIVHEARLLERMRRWEEAWSLLNSLAVLDRERRARTSMLDEEARPRELVVLTSLLRIARHQGRADETVEPLATETVRLAEATPARLLARFPSLLRDLAAEIGARSPKILQLATQVRGTDTDASSTERGVPHEVSQEVSREGSQRMFASEADESLGYLGQPITDPTLGIVVETSWQGQPRNRLVAIGDSFTHGFQSGAIFHTDLSYPAIIAYELGWAAHFRYPTYHGYGGLPLNIEELLRDLEAHFGRNVKWGEAAFALFWARRFMHRVKAYWESGPGAAVPRTTTIPHNLAVFGWDLRDALGKSADVCRELIDMPRGQPLDQAVQNAGERAALRVLPTEPPEAGALTQLGAAARLGEEIGDTDPAHGDTDPAHRGTDPAHGIETLIVSLGTHNALKAVTQLRTVWSAEGYDDPKRKQAFTVWRPEHFAAELQAVAARVRDIKARHVVWCTVPHVTICPLAHGIAGKTSSGSPYFRYYTRPWISERDFDPRSDPHLTAEQARDVDSAIDQYNGTMAAVVRDARRAGRDWYLMDTAGLFDRLASRRYVEDPSVRPSWWQPYPLPPELQALTPRLNSHFMASDGKRRTDGGLFSLDGVHPTTVAYGILAQELINVMRLAGVEFRKPDGITVRPDPVRVDFHRLIRRDTLINRPPGNLAPDLHVLGWADEVLQLFRSSLRFDSGL</sequence>
<dbReference type="InterPro" id="IPR041664">
    <property type="entry name" value="AAA_16"/>
</dbReference>
<gene>
    <name evidence="3" type="ORF">GCM10010361_14240</name>
</gene>
<dbReference type="SUPFAM" id="SSF52540">
    <property type="entry name" value="P-loop containing nucleoside triphosphate hydrolases"/>
    <property type="match status" value="1"/>
</dbReference>
<dbReference type="InterPro" id="IPR036514">
    <property type="entry name" value="SGNH_hydro_sf"/>
</dbReference>
<dbReference type="Proteomes" id="UP001500909">
    <property type="component" value="Unassembled WGS sequence"/>
</dbReference>
<evidence type="ECO:0000313" key="3">
    <source>
        <dbReference type="EMBL" id="GAA0451303.1"/>
    </source>
</evidence>
<dbReference type="SUPFAM" id="SSF52266">
    <property type="entry name" value="SGNH hydrolase"/>
    <property type="match status" value="1"/>
</dbReference>
<feature type="domain" description="Orc1-like AAA ATPase" evidence="2">
    <location>
        <begin position="165"/>
        <end position="330"/>
    </location>
</feature>
<dbReference type="RefSeq" id="WP_346093853.1">
    <property type="nucleotide sequence ID" value="NZ_BAAABY010000009.1"/>
</dbReference>
<accession>A0ABN0ZKU3</accession>
<feature type="region of interest" description="Disordered" evidence="1">
    <location>
        <begin position="381"/>
        <end position="407"/>
    </location>
</feature>
<proteinExistence type="predicted"/>
<name>A0ABN0ZKU3_9ACTN</name>
<evidence type="ECO:0000256" key="1">
    <source>
        <dbReference type="SAM" id="MobiDB-lite"/>
    </source>
</evidence>
<dbReference type="Pfam" id="PF13191">
    <property type="entry name" value="AAA_16"/>
    <property type="match status" value="1"/>
</dbReference>
<protein>
    <recommendedName>
        <fullName evidence="2">Orc1-like AAA ATPase domain-containing protein</fullName>
    </recommendedName>
</protein>
<dbReference type="Gene3D" id="3.40.50.300">
    <property type="entry name" value="P-loop containing nucleotide triphosphate hydrolases"/>
    <property type="match status" value="1"/>
</dbReference>
<reference evidence="3 4" key="1">
    <citation type="journal article" date="2019" name="Int. J. Syst. Evol. Microbiol.">
        <title>The Global Catalogue of Microorganisms (GCM) 10K type strain sequencing project: providing services to taxonomists for standard genome sequencing and annotation.</title>
        <authorList>
            <consortium name="The Broad Institute Genomics Platform"/>
            <consortium name="The Broad Institute Genome Sequencing Center for Infectious Disease"/>
            <person name="Wu L."/>
            <person name="Ma J."/>
        </authorList>
    </citation>
    <scope>NUCLEOTIDE SEQUENCE [LARGE SCALE GENOMIC DNA]</scope>
    <source>
        <strain evidence="3 4">JCM 4805</strain>
    </source>
</reference>
<evidence type="ECO:0000259" key="2">
    <source>
        <dbReference type="Pfam" id="PF13191"/>
    </source>
</evidence>
<keyword evidence="4" id="KW-1185">Reference proteome</keyword>
<dbReference type="Gene3D" id="3.40.50.1110">
    <property type="entry name" value="SGNH hydrolase"/>
    <property type="match status" value="1"/>
</dbReference>
<comment type="caution">
    <text evidence="3">The sequence shown here is derived from an EMBL/GenBank/DDBJ whole genome shotgun (WGS) entry which is preliminary data.</text>
</comment>
<dbReference type="InterPro" id="IPR027417">
    <property type="entry name" value="P-loop_NTPase"/>
</dbReference>
<organism evidence="3 4">
    <name type="scientific">Streptomyces olivaceiscleroticus</name>
    <dbReference type="NCBI Taxonomy" id="68245"/>
    <lineage>
        <taxon>Bacteria</taxon>
        <taxon>Bacillati</taxon>
        <taxon>Actinomycetota</taxon>
        <taxon>Actinomycetes</taxon>
        <taxon>Kitasatosporales</taxon>
        <taxon>Streptomycetaceae</taxon>
        <taxon>Streptomyces</taxon>
    </lineage>
</organism>
<dbReference type="CDD" id="cd01983">
    <property type="entry name" value="SIMIBI"/>
    <property type="match status" value="1"/>
</dbReference>